<evidence type="ECO:0000256" key="8">
    <source>
        <dbReference type="ARBA" id="ARBA00023277"/>
    </source>
</evidence>
<feature type="compositionally biased region" description="Low complexity" evidence="11">
    <location>
        <begin position="532"/>
        <end position="552"/>
    </location>
</feature>
<evidence type="ECO:0000256" key="3">
    <source>
        <dbReference type="ARBA" id="ARBA00012780"/>
    </source>
</evidence>
<comment type="subcellular location">
    <subcellularLocation>
        <location evidence="2">Cell membrane</location>
    </subcellularLocation>
</comment>
<keyword evidence="8" id="KW-0119">Carbohydrate metabolism</keyword>
<dbReference type="EC" id="3.2.1.39" evidence="3"/>
<feature type="compositionally biased region" description="Polar residues" evidence="11">
    <location>
        <begin position="518"/>
        <end position="531"/>
    </location>
</feature>
<evidence type="ECO:0000313" key="14">
    <source>
        <dbReference type="Proteomes" id="UP000694044"/>
    </source>
</evidence>
<feature type="transmembrane region" description="Helical" evidence="12">
    <location>
        <begin position="12"/>
        <end position="34"/>
    </location>
</feature>
<evidence type="ECO:0000256" key="6">
    <source>
        <dbReference type="ARBA" id="ARBA00023136"/>
    </source>
</evidence>
<keyword evidence="14" id="KW-1185">Reference proteome</keyword>
<sequence length="611" mass="63534">MLHIPRNVRARLRLVFVGSGLSYYDILLAVATTVKLSAVGLQRPTFTLASVSTSRPARVHFSPEKYRPTRTMKFFAPLVVGVIAFLSTQVDANGVCYDPNHGTGMDASSVQADMQAIASHGFDSVRTFISKFGNTEMGPIIAAAGLKAMLGVPYPQSDYQDQMAAAIKAAQAGGVYAVMVGNENLAGASSVPGDMISVIQQIKSQVPDGVLVGTVQRNTEVINHDTVSGWSDLVANCDLLGVNAHPFFSPGTTSDTAIEVLKNQWQTMSSTFGSKLILTETGWPSSGTLMGNVGSVAGAETFYNAYQQWSSSMGEKFYFQMFDTPYRSEDYEQTFGVVTSDAQNKFSMSVQVSVSVGQTNSNQQQQTPSTEAPTSEQQTPTTEAPTYEQQTPGTEVPATQAPVTEAPGTEAPATQAPATEAPATQAPATEAPATEAPATEAPTAAPTPEATPVPTETPATYQSSGSADYNTTSGSDEVQFGSASTSTSGSVSSSGDEAGIPSGSSASAQASKSSESSDNAQQTTKSGKTGVQQTAGTNAQAQQDNTQQANTQSSGGGASTTVAFALVGGACAAMVAFGFIYQSRKRAAELEAAEGKHDGFAVTPMNNHCAL</sequence>
<dbReference type="GO" id="GO:0042973">
    <property type="term" value="F:glucan endo-1,3-beta-D-glucosidase activity"/>
    <property type="evidence" value="ECO:0007669"/>
    <property type="project" value="UniProtKB-EC"/>
</dbReference>
<dbReference type="GO" id="GO:0005886">
    <property type="term" value="C:plasma membrane"/>
    <property type="evidence" value="ECO:0007669"/>
    <property type="project" value="UniProtKB-SubCell"/>
</dbReference>
<feature type="compositionally biased region" description="Low complexity" evidence="11">
    <location>
        <begin position="357"/>
        <end position="367"/>
    </location>
</feature>
<protein>
    <recommendedName>
        <fullName evidence="3">glucan endo-1,3-beta-D-glucosidase</fullName>
        <ecNumber evidence="3">3.2.1.39</ecNumber>
    </recommendedName>
</protein>
<evidence type="ECO:0000256" key="4">
    <source>
        <dbReference type="ARBA" id="ARBA00022475"/>
    </source>
</evidence>
<keyword evidence="10" id="KW-0624">Polysaccharide degradation</keyword>
<feature type="compositionally biased region" description="Low complexity" evidence="11">
    <location>
        <begin position="481"/>
        <end position="495"/>
    </location>
</feature>
<comment type="catalytic activity">
    <reaction evidence="1">
        <text>Hydrolysis of (1-&gt;3)-beta-D-glucosidic linkages in (1-&gt;3)-beta-D-glucans.</text>
        <dbReference type="EC" id="3.2.1.39"/>
    </reaction>
</comment>
<dbReference type="GO" id="GO:0000272">
    <property type="term" value="P:polysaccharide catabolic process"/>
    <property type="evidence" value="ECO:0007669"/>
    <property type="project" value="UniProtKB-KW"/>
</dbReference>
<dbReference type="PANTHER" id="PTHR16631:SF17">
    <property type="entry name" value="GLUCAN ENDO-1,3-BETA-GLUCOSIDASE BTGC"/>
    <property type="match status" value="1"/>
</dbReference>
<organism evidence="13 14">
    <name type="scientific">Phytophthora pseudosyringae</name>
    <dbReference type="NCBI Taxonomy" id="221518"/>
    <lineage>
        <taxon>Eukaryota</taxon>
        <taxon>Sar</taxon>
        <taxon>Stramenopiles</taxon>
        <taxon>Oomycota</taxon>
        <taxon>Peronosporomycetes</taxon>
        <taxon>Peronosporales</taxon>
        <taxon>Peronosporaceae</taxon>
        <taxon>Phytophthora</taxon>
    </lineage>
</organism>
<evidence type="ECO:0000313" key="13">
    <source>
        <dbReference type="EMBL" id="KAG7383698.1"/>
    </source>
</evidence>
<evidence type="ECO:0000256" key="10">
    <source>
        <dbReference type="ARBA" id="ARBA00023326"/>
    </source>
</evidence>
<proteinExistence type="predicted"/>
<gene>
    <name evidence="13" type="ORF">PHYPSEUDO_003377</name>
</gene>
<dbReference type="Proteomes" id="UP000694044">
    <property type="component" value="Unassembled WGS sequence"/>
</dbReference>
<feature type="region of interest" description="Disordered" evidence="11">
    <location>
        <begin position="357"/>
        <end position="557"/>
    </location>
</feature>
<accession>A0A8T1VTY7</accession>
<name>A0A8T1VTY7_9STRA</name>
<dbReference type="GO" id="GO:0071555">
    <property type="term" value="P:cell wall organization"/>
    <property type="evidence" value="ECO:0007669"/>
    <property type="project" value="UniProtKB-KW"/>
</dbReference>
<keyword evidence="6 12" id="KW-0472">Membrane</keyword>
<keyword evidence="12" id="KW-1133">Transmembrane helix</keyword>
<evidence type="ECO:0000256" key="2">
    <source>
        <dbReference type="ARBA" id="ARBA00004236"/>
    </source>
</evidence>
<dbReference type="OrthoDB" id="77201at2759"/>
<dbReference type="EMBL" id="JAGDFM010000169">
    <property type="protein sequence ID" value="KAG7383698.1"/>
    <property type="molecule type" value="Genomic_DNA"/>
</dbReference>
<keyword evidence="5" id="KW-0378">Hydrolase</keyword>
<evidence type="ECO:0000256" key="9">
    <source>
        <dbReference type="ARBA" id="ARBA00023316"/>
    </source>
</evidence>
<feature type="compositionally biased region" description="Polar residues" evidence="11">
    <location>
        <begin position="368"/>
        <end position="393"/>
    </location>
</feature>
<dbReference type="AlphaFoldDB" id="A0A8T1VTY7"/>
<feature type="compositionally biased region" description="Polar residues" evidence="11">
    <location>
        <begin position="461"/>
        <end position="476"/>
    </location>
</feature>
<feature type="transmembrane region" description="Helical" evidence="12">
    <location>
        <begin position="562"/>
        <end position="581"/>
    </location>
</feature>
<keyword evidence="9" id="KW-0961">Cell wall biogenesis/degradation</keyword>
<evidence type="ECO:0000256" key="7">
    <source>
        <dbReference type="ARBA" id="ARBA00023180"/>
    </source>
</evidence>
<comment type="caution">
    <text evidence="13">The sequence shown here is derived from an EMBL/GenBank/DDBJ whole genome shotgun (WGS) entry which is preliminary data.</text>
</comment>
<feature type="compositionally biased region" description="Low complexity" evidence="11">
    <location>
        <begin position="502"/>
        <end position="517"/>
    </location>
</feature>
<dbReference type="PANTHER" id="PTHR16631">
    <property type="entry name" value="GLUCAN 1,3-BETA-GLUCOSIDASE"/>
    <property type="match status" value="1"/>
</dbReference>
<reference evidence="13" key="1">
    <citation type="submission" date="2021-02" db="EMBL/GenBank/DDBJ databases">
        <authorList>
            <person name="Palmer J.M."/>
        </authorList>
    </citation>
    <scope>NUCLEOTIDE SEQUENCE</scope>
    <source>
        <strain evidence="13">SCRP734</strain>
    </source>
</reference>
<keyword evidence="12" id="KW-0812">Transmembrane</keyword>
<keyword evidence="7" id="KW-0325">Glycoprotein</keyword>
<feature type="compositionally biased region" description="Low complexity" evidence="11">
    <location>
        <begin position="401"/>
        <end position="460"/>
    </location>
</feature>
<evidence type="ECO:0000256" key="1">
    <source>
        <dbReference type="ARBA" id="ARBA00000382"/>
    </source>
</evidence>
<evidence type="ECO:0000256" key="5">
    <source>
        <dbReference type="ARBA" id="ARBA00022801"/>
    </source>
</evidence>
<keyword evidence="4" id="KW-1003">Cell membrane</keyword>
<evidence type="ECO:0000256" key="12">
    <source>
        <dbReference type="SAM" id="Phobius"/>
    </source>
</evidence>
<dbReference type="InterPro" id="IPR050732">
    <property type="entry name" value="Beta-glucan_modifiers"/>
</dbReference>
<evidence type="ECO:0000256" key="11">
    <source>
        <dbReference type="SAM" id="MobiDB-lite"/>
    </source>
</evidence>